<dbReference type="EMBL" id="PDNB01000045">
    <property type="protein sequence ID" value="PGH13491.1"/>
    <property type="molecule type" value="Genomic_DNA"/>
</dbReference>
<dbReference type="OrthoDB" id="3692311at2759"/>
<protein>
    <submittedName>
        <fullName evidence="3">Uncharacterized protein</fullName>
    </submittedName>
</protein>
<sequence length="659" mass="72453">MSFRHVAHHDNSPPSPGNSVEFSTFHSSAQPTSPDRGSRENLFSNTIVGGEGGGDRDPVSRQNAVMLSRSQGYVITSSIWDFVLAAVPIAFIVIAVLAASLDGDKKSKRGDQIMEVTSLIPTVFPIVFAALVGYFFRVYGTFRAERGVRLGTLEQLIGSHSFFSAFERQMLLRDFGFLGILIMIIWALSPIGGQAGLRLLTRTMESVPYNSTNWYLSPASLRDSALGSASSMNTAGDLITSIYTSSLMASKTTGGTGMDLWGNAKIPDIKTLKDAGKPDDWRMVNWSDPVQFTSLLGIPVGRPMSQGNMTFTVSSQYFDVQCSENIPVEKKDLKRLSYGLVNETSGLGHSMLLYFASPLPKTTDEVGGETSSRAKFMFGSRTEINDNYTWGISDCTLGNLAVDSRIECESKTCKVAAMRPAKRVDNSKDLNHLVNNTLRYLTTATDRAKSTNHLYSSTLTERWMNATELLFEGGRIDMDLWKLKPDVLSARLGVTLNTYWQASFATKFRGTPLPETTAFYEEHSNCSPDVFPQWCFVPTETSGVRHTGVIYRCNRAWLAVFMVISIVLQLLALASFVLKRITLAPDILGYVSSYTRDNPHAPLAETAGSFHDGLARTRLLKDVKVMLGDVKAAERVGHISFVAQGDAPVGRLTKGRSYI</sequence>
<comment type="caution">
    <text evidence="3">The sequence shown here is derived from an EMBL/GenBank/DDBJ whole genome shotgun (WGS) entry which is preliminary data.</text>
</comment>
<organism evidence="3 4">
    <name type="scientific">Helicocarpus griseus UAMH5409</name>
    <dbReference type="NCBI Taxonomy" id="1447875"/>
    <lineage>
        <taxon>Eukaryota</taxon>
        <taxon>Fungi</taxon>
        <taxon>Dikarya</taxon>
        <taxon>Ascomycota</taxon>
        <taxon>Pezizomycotina</taxon>
        <taxon>Eurotiomycetes</taxon>
        <taxon>Eurotiomycetidae</taxon>
        <taxon>Onygenales</taxon>
        <taxon>Ajellomycetaceae</taxon>
        <taxon>Helicocarpus</taxon>
    </lineage>
</organism>
<evidence type="ECO:0000256" key="2">
    <source>
        <dbReference type="SAM" id="Phobius"/>
    </source>
</evidence>
<accession>A0A2B7XXJ4</accession>
<evidence type="ECO:0000256" key="1">
    <source>
        <dbReference type="SAM" id="MobiDB-lite"/>
    </source>
</evidence>
<keyword evidence="2" id="KW-0472">Membrane</keyword>
<name>A0A2B7XXJ4_9EURO</name>
<keyword evidence="4" id="KW-1185">Reference proteome</keyword>
<reference evidence="3 4" key="1">
    <citation type="submission" date="2017-10" db="EMBL/GenBank/DDBJ databases">
        <title>Comparative genomics in systemic dimorphic fungi from Ajellomycetaceae.</title>
        <authorList>
            <person name="Munoz J.F."/>
            <person name="Mcewen J.G."/>
            <person name="Clay O.K."/>
            <person name="Cuomo C.A."/>
        </authorList>
    </citation>
    <scope>NUCLEOTIDE SEQUENCE [LARGE SCALE GENOMIC DNA]</scope>
    <source>
        <strain evidence="3 4">UAMH5409</strain>
    </source>
</reference>
<evidence type="ECO:0000313" key="4">
    <source>
        <dbReference type="Proteomes" id="UP000223968"/>
    </source>
</evidence>
<feature type="transmembrane region" description="Helical" evidence="2">
    <location>
        <begin position="119"/>
        <end position="139"/>
    </location>
</feature>
<gene>
    <name evidence="3" type="ORF">AJ79_03621</name>
</gene>
<dbReference type="Proteomes" id="UP000223968">
    <property type="component" value="Unassembled WGS sequence"/>
</dbReference>
<evidence type="ECO:0000313" key="3">
    <source>
        <dbReference type="EMBL" id="PGH13491.1"/>
    </source>
</evidence>
<dbReference type="STRING" id="1447875.A0A2B7XXJ4"/>
<feature type="transmembrane region" description="Helical" evidence="2">
    <location>
        <begin position="175"/>
        <end position="197"/>
    </location>
</feature>
<feature type="region of interest" description="Disordered" evidence="1">
    <location>
        <begin position="1"/>
        <end position="60"/>
    </location>
</feature>
<feature type="transmembrane region" description="Helical" evidence="2">
    <location>
        <begin position="556"/>
        <end position="578"/>
    </location>
</feature>
<keyword evidence="2" id="KW-1133">Transmembrane helix</keyword>
<keyword evidence="2" id="KW-0812">Transmembrane</keyword>
<dbReference type="AlphaFoldDB" id="A0A2B7XXJ4"/>
<proteinExistence type="predicted"/>
<feature type="compositionally biased region" description="Polar residues" evidence="1">
    <location>
        <begin position="17"/>
        <end position="47"/>
    </location>
</feature>
<feature type="transmembrane region" description="Helical" evidence="2">
    <location>
        <begin position="79"/>
        <end position="99"/>
    </location>
</feature>